<dbReference type="Proteomes" id="UP001055286">
    <property type="component" value="Unassembled WGS sequence"/>
</dbReference>
<evidence type="ECO:0000313" key="3">
    <source>
        <dbReference type="Proteomes" id="UP001055286"/>
    </source>
</evidence>
<accession>A0AA37H8H1</accession>
<dbReference type="RefSeq" id="WP_099902507.1">
    <property type="nucleotide sequence ID" value="NZ_BPQJ01000005.1"/>
</dbReference>
<dbReference type="InterPro" id="IPR045936">
    <property type="entry name" value="DUF6356"/>
</dbReference>
<keyword evidence="1" id="KW-0812">Transmembrane</keyword>
<proteinExistence type="predicted"/>
<dbReference type="AlphaFoldDB" id="A0AA37H8H1"/>
<reference evidence="2" key="2">
    <citation type="submission" date="2021-08" db="EMBL/GenBank/DDBJ databases">
        <authorList>
            <person name="Tani A."/>
            <person name="Ola A."/>
            <person name="Ogura Y."/>
            <person name="Katsura K."/>
            <person name="Hayashi T."/>
        </authorList>
    </citation>
    <scope>NUCLEOTIDE SEQUENCE</scope>
    <source>
        <strain evidence="2">JCM 32048</strain>
    </source>
</reference>
<evidence type="ECO:0000256" key="1">
    <source>
        <dbReference type="SAM" id="Phobius"/>
    </source>
</evidence>
<keyword evidence="1" id="KW-0472">Membrane</keyword>
<protein>
    <recommendedName>
        <fullName evidence="4">Capsule biosynthesis protein</fullName>
    </recommendedName>
</protein>
<keyword evidence="1" id="KW-1133">Transmembrane helix</keyword>
<gene>
    <name evidence="2" type="ORF">MPEAHAMD_1327</name>
</gene>
<dbReference type="Pfam" id="PF19883">
    <property type="entry name" value="DUF6356"/>
    <property type="match status" value="1"/>
</dbReference>
<evidence type="ECO:0008006" key="4">
    <source>
        <dbReference type="Google" id="ProtNLM"/>
    </source>
</evidence>
<reference evidence="2" key="1">
    <citation type="journal article" date="2016" name="Front. Microbiol.">
        <title>Genome Sequence of the Piezophilic, Mesophilic Sulfate-Reducing Bacterium Desulfovibrio indicus J2T.</title>
        <authorList>
            <person name="Cao J."/>
            <person name="Maignien L."/>
            <person name="Shao Z."/>
            <person name="Alain K."/>
            <person name="Jebbar M."/>
        </authorList>
    </citation>
    <scope>NUCLEOTIDE SEQUENCE</scope>
    <source>
        <strain evidence="2">JCM 32048</strain>
    </source>
</reference>
<name>A0AA37H8H1_9HYPH</name>
<comment type="caution">
    <text evidence="2">The sequence shown here is derived from an EMBL/GenBank/DDBJ whole genome shotgun (WGS) entry which is preliminary data.</text>
</comment>
<evidence type="ECO:0000313" key="2">
    <source>
        <dbReference type="EMBL" id="GJD61187.1"/>
    </source>
</evidence>
<feature type="transmembrane region" description="Helical" evidence="1">
    <location>
        <begin position="27"/>
        <end position="48"/>
    </location>
</feature>
<dbReference type="EMBL" id="BPQJ01000005">
    <property type="protein sequence ID" value="GJD61187.1"/>
    <property type="molecule type" value="Genomic_DNA"/>
</dbReference>
<keyword evidence="3" id="KW-1185">Reference proteome</keyword>
<sequence length="82" mass="8761">MSKLSFSEHPASVGETYFEHMGVATGFGLRMIAGGLACLVHGILPFAFTSTGSRTINRLHDRMVANRTRAAQHRAEAASVSA</sequence>
<organism evidence="2 3">
    <name type="scientific">Methylobacterium frigidaeris</name>
    <dbReference type="NCBI Taxonomy" id="2038277"/>
    <lineage>
        <taxon>Bacteria</taxon>
        <taxon>Pseudomonadati</taxon>
        <taxon>Pseudomonadota</taxon>
        <taxon>Alphaproteobacteria</taxon>
        <taxon>Hyphomicrobiales</taxon>
        <taxon>Methylobacteriaceae</taxon>
        <taxon>Methylobacterium</taxon>
    </lineage>
</organism>